<dbReference type="InterPro" id="IPR047173">
    <property type="entry name" value="STRAD_A/B-like"/>
</dbReference>
<evidence type="ECO:0000256" key="1">
    <source>
        <dbReference type="ARBA" id="ARBA00008874"/>
    </source>
</evidence>
<dbReference type="AlphaFoldDB" id="B9SDU5"/>
<dbReference type="InParanoid" id="B9SDU5"/>
<name>B9SDU5_RICCO</name>
<dbReference type="PANTHER" id="PTHR48014:SF24">
    <property type="entry name" value="PROTEIN KINASE SUPERFAMILY PROTEIN"/>
    <property type="match status" value="1"/>
</dbReference>
<dbReference type="GO" id="GO:0043539">
    <property type="term" value="F:protein serine/threonine kinase activator activity"/>
    <property type="evidence" value="ECO:0007669"/>
    <property type="project" value="InterPro"/>
</dbReference>
<comment type="similarity">
    <text evidence="1">Belongs to the protein kinase superfamily. STE Ser/Thr protein kinase family. STE20 subfamily.</text>
</comment>
<sequence length="194" mass="21212">MENNVTEKSIFEINGKPVEGIALQQKIRGPSDGSNPPENIIPFDKEESILAAQNNDELEEKVKPPVVQQRGRFKVTSKNVGIEKVVPLPILQKSHSMQVLHQHPGLSVPATPDSTSSTPSGHSLFPLLNSVLQNNIIQRDSILNLMKQVCGYDTPASRAIDGGSTLSIANSTKKSLLEAAHDREKELLHEITEL</sequence>
<evidence type="ECO:0000313" key="2">
    <source>
        <dbReference type="EMBL" id="EEF38227.1"/>
    </source>
</evidence>
<proteinExistence type="inferred from homology"/>
<dbReference type="STRING" id="3988.B9SDU5"/>
<organism evidence="2 3">
    <name type="scientific">Ricinus communis</name>
    <name type="common">Castor bean</name>
    <dbReference type="NCBI Taxonomy" id="3988"/>
    <lineage>
        <taxon>Eukaryota</taxon>
        <taxon>Viridiplantae</taxon>
        <taxon>Streptophyta</taxon>
        <taxon>Embryophyta</taxon>
        <taxon>Tracheophyta</taxon>
        <taxon>Spermatophyta</taxon>
        <taxon>Magnoliopsida</taxon>
        <taxon>eudicotyledons</taxon>
        <taxon>Gunneridae</taxon>
        <taxon>Pentapetalae</taxon>
        <taxon>rosids</taxon>
        <taxon>fabids</taxon>
        <taxon>Malpighiales</taxon>
        <taxon>Euphorbiaceae</taxon>
        <taxon>Acalyphoideae</taxon>
        <taxon>Acalypheae</taxon>
        <taxon>Ricinus</taxon>
    </lineage>
</organism>
<dbReference type="Proteomes" id="UP000008311">
    <property type="component" value="Unassembled WGS sequence"/>
</dbReference>
<dbReference type="eggNOG" id="KOG0582">
    <property type="taxonomic scope" value="Eukaryota"/>
</dbReference>
<reference evidence="3" key="1">
    <citation type="journal article" date="2010" name="Nat. Biotechnol.">
        <title>Draft genome sequence of the oilseed species Ricinus communis.</title>
        <authorList>
            <person name="Chan A.P."/>
            <person name="Crabtree J."/>
            <person name="Zhao Q."/>
            <person name="Lorenzi H."/>
            <person name="Orvis J."/>
            <person name="Puiu D."/>
            <person name="Melake-Berhan A."/>
            <person name="Jones K.M."/>
            <person name="Redman J."/>
            <person name="Chen G."/>
            <person name="Cahoon E.B."/>
            <person name="Gedil M."/>
            <person name="Stanke M."/>
            <person name="Haas B.J."/>
            <person name="Wortman J.R."/>
            <person name="Fraser-Liggett C.M."/>
            <person name="Ravel J."/>
            <person name="Rabinowicz P.D."/>
        </authorList>
    </citation>
    <scope>NUCLEOTIDE SEQUENCE [LARGE SCALE GENOMIC DNA]</scope>
    <source>
        <strain evidence="3">cv. Hale</strain>
    </source>
</reference>
<accession>B9SDU5</accession>
<dbReference type="EMBL" id="EQ973931">
    <property type="protein sequence ID" value="EEF38227.1"/>
    <property type="molecule type" value="Genomic_DNA"/>
</dbReference>
<protein>
    <submittedName>
        <fullName evidence="2">Uncharacterized protein</fullName>
    </submittedName>
</protein>
<keyword evidence="3" id="KW-1185">Reference proteome</keyword>
<gene>
    <name evidence="2" type="ORF">RCOM_1712590</name>
</gene>
<dbReference type="PANTHER" id="PTHR48014">
    <property type="entry name" value="SERINE/THREONINE-PROTEIN KINASE FRAY2"/>
    <property type="match status" value="1"/>
</dbReference>
<evidence type="ECO:0000313" key="3">
    <source>
        <dbReference type="Proteomes" id="UP000008311"/>
    </source>
</evidence>